<protein>
    <recommendedName>
        <fullName evidence="6">ADP-ribosylation factor-like protein 2</fullName>
    </recommendedName>
</protein>
<keyword evidence="3 7" id="KW-0547">Nucleotide-binding</keyword>
<organism evidence="10 11">
    <name type="scientific">Pristionchus fissidentatus</name>
    <dbReference type="NCBI Taxonomy" id="1538716"/>
    <lineage>
        <taxon>Eukaryota</taxon>
        <taxon>Metazoa</taxon>
        <taxon>Ecdysozoa</taxon>
        <taxon>Nematoda</taxon>
        <taxon>Chromadorea</taxon>
        <taxon>Rhabditida</taxon>
        <taxon>Rhabditina</taxon>
        <taxon>Diplogasteromorpha</taxon>
        <taxon>Diplogasteroidea</taxon>
        <taxon>Neodiplogasteridae</taxon>
        <taxon>Pristionchus</taxon>
    </lineage>
</organism>
<evidence type="ECO:0000313" key="10">
    <source>
        <dbReference type="EMBL" id="GMT14961.1"/>
    </source>
</evidence>
<dbReference type="SMART" id="SM00175">
    <property type="entry name" value="RAB"/>
    <property type="match status" value="1"/>
</dbReference>
<evidence type="ECO:0000256" key="3">
    <source>
        <dbReference type="ARBA" id="ARBA00022741"/>
    </source>
</evidence>
<dbReference type="Proteomes" id="UP001432322">
    <property type="component" value="Unassembled WGS sequence"/>
</dbReference>
<dbReference type="SMART" id="SM00178">
    <property type="entry name" value="SAR"/>
    <property type="match status" value="1"/>
</dbReference>
<evidence type="ECO:0000256" key="7">
    <source>
        <dbReference type="PIRSR" id="PIRSR606689-1"/>
    </source>
</evidence>
<dbReference type="InterPro" id="IPR027417">
    <property type="entry name" value="P-loop_NTPase"/>
</dbReference>
<evidence type="ECO:0000256" key="8">
    <source>
        <dbReference type="PIRSR" id="PIRSR606689-2"/>
    </source>
</evidence>
<feature type="binding site" evidence="7">
    <location>
        <begin position="136"/>
        <end position="139"/>
    </location>
    <ligand>
        <name>GTP</name>
        <dbReference type="ChEBI" id="CHEBI:37565"/>
    </ligand>
</feature>
<evidence type="ECO:0000256" key="9">
    <source>
        <dbReference type="RuleBase" id="RU003925"/>
    </source>
</evidence>
<keyword evidence="4 7" id="KW-0342">GTP-binding</keyword>
<dbReference type="SUPFAM" id="SSF52540">
    <property type="entry name" value="P-loop containing nucleoside triphosphate hydrolases"/>
    <property type="match status" value="1"/>
</dbReference>
<dbReference type="AlphaFoldDB" id="A0AAV5V8A9"/>
<keyword evidence="8" id="KW-0460">Magnesium</keyword>
<evidence type="ECO:0000256" key="1">
    <source>
        <dbReference type="ARBA" id="ARBA00010290"/>
    </source>
</evidence>
<dbReference type="PROSITE" id="PS51417">
    <property type="entry name" value="ARF"/>
    <property type="match status" value="1"/>
</dbReference>
<dbReference type="FunFam" id="3.40.50.300:FF:000393">
    <property type="entry name" value="ADP-ribosylation factor-like 2, arl2"/>
    <property type="match status" value="1"/>
</dbReference>
<comment type="similarity">
    <text evidence="1 9">Belongs to the small GTPase superfamily. Arf family.</text>
</comment>
<feature type="binding site" evidence="8">
    <location>
        <position position="41"/>
    </location>
    <ligand>
        <name>Mg(2+)</name>
        <dbReference type="ChEBI" id="CHEBI:18420"/>
    </ligand>
</feature>
<feature type="binding site" evidence="7">
    <location>
        <begin position="34"/>
        <end position="41"/>
    </location>
    <ligand>
        <name>GTP</name>
        <dbReference type="ChEBI" id="CHEBI:37565"/>
    </ligand>
</feature>
<dbReference type="GO" id="GO:0003924">
    <property type="term" value="F:GTPase activity"/>
    <property type="evidence" value="ECO:0007669"/>
    <property type="project" value="InterPro"/>
</dbReference>
<dbReference type="PANTHER" id="PTHR45697">
    <property type="entry name" value="ADP-RIBOSYLATION FACTOR-LIKE PROTEIN 2-RELATED"/>
    <property type="match status" value="1"/>
</dbReference>
<proteinExistence type="inferred from homology"/>
<keyword evidence="2" id="KW-0519">Myristate</keyword>
<dbReference type="InterPro" id="IPR045873">
    <property type="entry name" value="Arl2"/>
</dbReference>
<name>A0AAV5V8A9_9BILA</name>
<reference evidence="10" key="1">
    <citation type="submission" date="2023-10" db="EMBL/GenBank/DDBJ databases">
        <title>Genome assembly of Pristionchus species.</title>
        <authorList>
            <person name="Yoshida K."/>
            <person name="Sommer R.J."/>
        </authorList>
    </citation>
    <scope>NUCLEOTIDE SEQUENCE</scope>
    <source>
        <strain evidence="10">RS5133</strain>
    </source>
</reference>
<dbReference type="InterPro" id="IPR006689">
    <property type="entry name" value="Small_GTPase_ARF/SAR"/>
</dbReference>
<dbReference type="GO" id="GO:0005525">
    <property type="term" value="F:GTP binding"/>
    <property type="evidence" value="ECO:0007669"/>
    <property type="project" value="UniProtKB-KW"/>
</dbReference>
<dbReference type="Gene3D" id="3.40.50.300">
    <property type="entry name" value="P-loop containing nucleotide triphosphate hydrolases"/>
    <property type="match status" value="1"/>
</dbReference>
<evidence type="ECO:0000256" key="5">
    <source>
        <dbReference type="ARBA" id="ARBA00023288"/>
    </source>
</evidence>
<dbReference type="NCBIfam" id="TIGR00231">
    <property type="entry name" value="small_GTP"/>
    <property type="match status" value="1"/>
</dbReference>
<evidence type="ECO:0000256" key="4">
    <source>
        <dbReference type="ARBA" id="ARBA00023134"/>
    </source>
</evidence>
<comment type="caution">
    <text evidence="10">The sequence shown here is derived from an EMBL/GenBank/DDBJ whole genome shotgun (WGS) entry which is preliminary data.</text>
</comment>
<dbReference type="GO" id="GO:0046872">
    <property type="term" value="F:metal ion binding"/>
    <property type="evidence" value="ECO:0007669"/>
    <property type="project" value="UniProtKB-KW"/>
</dbReference>
<keyword evidence="5" id="KW-0449">Lipoprotein</keyword>
<feature type="binding site" evidence="8">
    <location>
        <position position="58"/>
    </location>
    <ligand>
        <name>Mg(2+)</name>
        <dbReference type="ChEBI" id="CHEBI:18420"/>
    </ligand>
</feature>
<evidence type="ECO:0000256" key="2">
    <source>
        <dbReference type="ARBA" id="ARBA00022707"/>
    </source>
</evidence>
<dbReference type="InterPro" id="IPR044612">
    <property type="entry name" value="ARL2/3"/>
</dbReference>
<accession>A0AAV5V8A9</accession>
<sequence length="195" mass="22244">MNAWYMKYSSQMGLLTILRKQREREREMRVLILGLDNAGKTTIMKRLLGEETSGIEPTLGFNISTVEVDGFTLNLWDVGGQRSLRSYWRNYFEQTDALVWVVDSGDTTRLNMCKDELRSLLGEERLAGASLLILANKQDLPSALESKEIAKTLELDTIESHHWRIFSVSAVSGHNLLQSFKWVTDDVASRVFNLD</sequence>
<gene>
    <name evidence="10" type="ORF">PFISCL1PPCAC_6258</name>
</gene>
<dbReference type="Pfam" id="PF00025">
    <property type="entry name" value="Arf"/>
    <property type="match status" value="1"/>
</dbReference>
<dbReference type="PRINTS" id="PR00328">
    <property type="entry name" value="SAR1GTPBP"/>
</dbReference>
<keyword evidence="8" id="KW-0479">Metal-binding</keyword>
<evidence type="ECO:0000256" key="6">
    <source>
        <dbReference type="ARBA" id="ARBA00026198"/>
    </source>
</evidence>
<dbReference type="CDD" id="cd04154">
    <property type="entry name" value="Arl2"/>
    <property type="match status" value="1"/>
</dbReference>
<feature type="binding site" evidence="7">
    <location>
        <position position="80"/>
    </location>
    <ligand>
        <name>GTP</name>
        <dbReference type="ChEBI" id="CHEBI:37565"/>
    </ligand>
</feature>
<keyword evidence="11" id="KW-1185">Reference proteome</keyword>
<dbReference type="SMART" id="SM00177">
    <property type="entry name" value="ARF"/>
    <property type="match status" value="1"/>
</dbReference>
<evidence type="ECO:0000313" key="11">
    <source>
        <dbReference type="Proteomes" id="UP001432322"/>
    </source>
</evidence>
<dbReference type="EMBL" id="BTSY01000002">
    <property type="protein sequence ID" value="GMT14961.1"/>
    <property type="molecule type" value="Genomic_DNA"/>
</dbReference>
<dbReference type="InterPro" id="IPR005225">
    <property type="entry name" value="Small_GTP-bd"/>
</dbReference>